<dbReference type="Gene3D" id="3.60.15.10">
    <property type="entry name" value="Ribonuclease Z/Hydroxyacylglutathione hydrolase-like"/>
    <property type="match status" value="1"/>
</dbReference>
<protein>
    <submittedName>
        <fullName evidence="2">MBL fold metallo-hydrolase</fullName>
    </submittedName>
</protein>
<sequence length="241" mass="28317">MGRYKGALKFIGCGSAFNVRYGNNNAYIKKGNSLLLIDCGSLTFNKIVENKLLERVDNLFVLITHTHSDHIGSLGDLIAYCYYILKRKIHIIYPNIQHIKQYLNLVGMSDEVYSLINKQEIYNIKTEDFNIVIEPIKVEHVNNLMCYGYVLNYDNKTIYFSGDSSKISDYVLNKFYNNEIDCLYQDTCGYDFRGNPHLYIDKLCKYIKPSYRQKVYCMHFDEKFDFNKVLEYGFNLVENEY</sequence>
<proteinExistence type="predicted"/>
<keyword evidence="3" id="KW-1185">Reference proteome</keyword>
<reference evidence="2" key="1">
    <citation type="submission" date="2022-12" db="EMBL/GenBank/DDBJ databases">
        <authorList>
            <person name="Wang J."/>
        </authorList>
    </citation>
    <scope>NUCLEOTIDE SEQUENCE</scope>
    <source>
        <strain evidence="2">HY-42-06</strain>
    </source>
</reference>
<dbReference type="SUPFAM" id="SSF56281">
    <property type="entry name" value="Metallo-hydrolase/oxidoreductase"/>
    <property type="match status" value="1"/>
</dbReference>
<dbReference type="Proteomes" id="UP001079657">
    <property type="component" value="Unassembled WGS sequence"/>
</dbReference>
<feature type="domain" description="Metallo-beta-lactamase" evidence="1">
    <location>
        <begin position="23"/>
        <end position="219"/>
    </location>
</feature>
<accession>A0ABT4CTH0</accession>
<organism evidence="2 3">
    <name type="scientific">Clostridium ganghwense</name>
    <dbReference type="NCBI Taxonomy" id="312089"/>
    <lineage>
        <taxon>Bacteria</taxon>
        <taxon>Bacillati</taxon>
        <taxon>Bacillota</taxon>
        <taxon>Clostridia</taxon>
        <taxon>Eubacteriales</taxon>
        <taxon>Clostridiaceae</taxon>
        <taxon>Clostridium</taxon>
    </lineage>
</organism>
<evidence type="ECO:0000313" key="2">
    <source>
        <dbReference type="EMBL" id="MCY6371728.1"/>
    </source>
</evidence>
<dbReference type="EMBL" id="JAPQES010000005">
    <property type="protein sequence ID" value="MCY6371728.1"/>
    <property type="molecule type" value="Genomic_DNA"/>
</dbReference>
<evidence type="ECO:0000259" key="1">
    <source>
        <dbReference type="SMART" id="SM00849"/>
    </source>
</evidence>
<name>A0ABT4CTH0_9CLOT</name>
<comment type="caution">
    <text evidence="2">The sequence shown here is derived from an EMBL/GenBank/DDBJ whole genome shotgun (WGS) entry which is preliminary data.</text>
</comment>
<dbReference type="InterPro" id="IPR036866">
    <property type="entry name" value="RibonucZ/Hydroxyglut_hydro"/>
</dbReference>
<dbReference type="InterPro" id="IPR001279">
    <property type="entry name" value="Metallo-B-lactamas"/>
</dbReference>
<dbReference type="PANTHER" id="PTHR42663:SF6">
    <property type="entry name" value="HYDROLASE C777.06C-RELATED"/>
    <property type="match status" value="1"/>
</dbReference>
<gene>
    <name evidence="2" type="ORF">OXH55_13865</name>
</gene>
<dbReference type="RefSeq" id="WP_268050610.1">
    <property type="nucleotide sequence ID" value="NZ_JAPQES010000005.1"/>
</dbReference>
<dbReference type="PANTHER" id="PTHR42663">
    <property type="entry name" value="HYDROLASE C777.06C-RELATED-RELATED"/>
    <property type="match status" value="1"/>
</dbReference>
<dbReference type="Pfam" id="PF23023">
    <property type="entry name" value="Anti-Pycsar_Apyc1"/>
    <property type="match status" value="1"/>
</dbReference>
<dbReference type="SMART" id="SM00849">
    <property type="entry name" value="Lactamase_B"/>
    <property type="match status" value="1"/>
</dbReference>
<evidence type="ECO:0000313" key="3">
    <source>
        <dbReference type="Proteomes" id="UP001079657"/>
    </source>
</evidence>